<name>A0A4Y9YYP2_9AGAM</name>
<dbReference type="AlphaFoldDB" id="A0A4Y9YYP2"/>
<keyword evidence="4" id="KW-1185">Reference proteome</keyword>
<feature type="compositionally biased region" description="Polar residues" evidence="1">
    <location>
        <begin position="136"/>
        <end position="146"/>
    </location>
</feature>
<feature type="chain" id="PRO_5021249609" description="Hydrophobin" evidence="2">
    <location>
        <begin position="19"/>
        <end position="253"/>
    </location>
</feature>
<sequence length="253" mass="27190">MSTFLELFMAFFAADIICRTISSELECQPHDLPGVWATEQSSRDVIGKARNLLLSDSRSVSFFPSNLFREDSSALVPGQRDPYYYAFAEIAHPVDYMTAPNVALPVRPDVHATLALSVTARSWSRRTDSKRHPTSHIPQPTNNHVQTHLHDPPSLPSILPLVAAATAANPPWVCPTAQPNHLCCFSFGPLGNLTTECGISGFDPSTPSASGFCTSAYNPCLQGTPAAACCEDVIPCAAGEDGPIGVNCVQAEY</sequence>
<dbReference type="Proteomes" id="UP000298327">
    <property type="component" value="Unassembled WGS sequence"/>
</dbReference>
<protein>
    <recommendedName>
        <fullName evidence="5">Hydrophobin</fullName>
    </recommendedName>
</protein>
<accession>A0A4Y9YYP2</accession>
<reference evidence="3 4" key="1">
    <citation type="submission" date="2019-02" db="EMBL/GenBank/DDBJ databases">
        <title>Genome sequencing of the rare red list fungi Dentipellis fragilis.</title>
        <authorList>
            <person name="Buettner E."/>
            <person name="Kellner H."/>
        </authorList>
    </citation>
    <scope>NUCLEOTIDE SEQUENCE [LARGE SCALE GENOMIC DNA]</scope>
    <source>
        <strain evidence="3 4">DSM 105465</strain>
    </source>
</reference>
<evidence type="ECO:0000313" key="3">
    <source>
        <dbReference type="EMBL" id="TFY66877.1"/>
    </source>
</evidence>
<feature type="region of interest" description="Disordered" evidence="1">
    <location>
        <begin position="125"/>
        <end position="150"/>
    </location>
</feature>
<organism evidence="3 4">
    <name type="scientific">Dentipellis fragilis</name>
    <dbReference type="NCBI Taxonomy" id="205917"/>
    <lineage>
        <taxon>Eukaryota</taxon>
        <taxon>Fungi</taxon>
        <taxon>Dikarya</taxon>
        <taxon>Basidiomycota</taxon>
        <taxon>Agaricomycotina</taxon>
        <taxon>Agaricomycetes</taxon>
        <taxon>Russulales</taxon>
        <taxon>Hericiaceae</taxon>
        <taxon>Dentipellis</taxon>
    </lineage>
</organism>
<feature type="signal peptide" evidence="2">
    <location>
        <begin position="1"/>
        <end position="18"/>
    </location>
</feature>
<keyword evidence="2" id="KW-0732">Signal</keyword>
<evidence type="ECO:0008006" key="5">
    <source>
        <dbReference type="Google" id="ProtNLM"/>
    </source>
</evidence>
<dbReference type="EMBL" id="SEOQ01000211">
    <property type="protein sequence ID" value="TFY66877.1"/>
    <property type="molecule type" value="Genomic_DNA"/>
</dbReference>
<gene>
    <name evidence="3" type="ORF">EVG20_g4215</name>
</gene>
<evidence type="ECO:0000313" key="4">
    <source>
        <dbReference type="Proteomes" id="UP000298327"/>
    </source>
</evidence>
<dbReference type="OrthoDB" id="3225847at2759"/>
<evidence type="ECO:0000256" key="1">
    <source>
        <dbReference type="SAM" id="MobiDB-lite"/>
    </source>
</evidence>
<evidence type="ECO:0000256" key="2">
    <source>
        <dbReference type="SAM" id="SignalP"/>
    </source>
</evidence>
<proteinExistence type="predicted"/>
<comment type="caution">
    <text evidence="3">The sequence shown here is derived from an EMBL/GenBank/DDBJ whole genome shotgun (WGS) entry which is preliminary data.</text>
</comment>